<evidence type="ECO:0000313" key="2">
    <source>
        <dbReference type="EMBL" id="NLS11109.1"/>
    </source>
</evidence>
<dbReference type="SUPFAM" id="SSF56322">
    <property type="entry name" value="ADC synthase"/>
    <property type="match status" value="1"/>
</dbReference>
<dbReference type="Gene3D" id="3.60.120.10">
    <property type="entry name" value="Anthranilate synthase"/>
    <property type="match status" value="1"/>
</dbReference>
<comment type="caution">
    <text evidence="2">The sequence shown here is derived from an EMBL/GenBank/DDBJ whole genome shotgun (WGS) entry which is preliminary data.</text>
</comment>
<feature type="domain" description="Chorismate-utilising enzyme C-terminal" evidence="1">
    <location>
        <begin position="176"/>
        <end position="424"/>
    </location>
</feature>
<dbReference type="Pfam" id="PF00425">
    <property type="entry name" value="Chorismate_bind"/>
    <property type="match status" value="1"/>
</dbReference>
<dbReference type="PANTHER" id="PTHR42839">
    <property type="entry name" value="ISOCHORISMATE SYNTHASE ENTC"/>
    <property type="match status" value="1"/>
</dbReference>
<sequence length="436" mass="45123">MNSASSALRISVVEVDLPEGLEGLLPALNPSTAWIREGTGLIGLGTAASAIAGGNDRFTQLARFWDSLLANSAEEAHTGPLAAFVSATFSADSRYASHLVVPEVLIRQEQNSSDTATVLIAAGSEGTDTQEVLGRHGLRLRGSGNDENEGGCAQLVAIGDGRELPVTRVEPGAQSKRQHLSAVAAGLSAIEDRTVEKLVLARDVVVASDGPLPVGTVLQRLAQAYPQTWTYLVGEVLGATPEMLVRVRGAEVSSRVLAGTISRSDDASGLVRDDKQHREHELAVRSLLDGIAPLTESLQSPAEPGVLELPNVYHLVSDVTGTLAADESGKLPGALAVAEAAHPTAAVCGTPTTPAAQLIAQLEAADRGPYAGPVGWLDAAGNADFGIALRGGVLEDQHRLRLFAGGGVVAGSEPEVELAETEIKLAPMLTALGLND</sequence>
<organism evidence="2 3">
    <name type="scientific">Nesterenkonia sedimenti</name>
    <dbReference type="NCBI Taxonomy" id="1463632"/>
    <lineage>
        <taxon>Bacteria</taxon>
        <taxon>Bacillati</taxon>
        <taxon>Actinomycetota</taxon>
        <taxon>Actinomycetes</taxon>
        <taxon>Micrococcales</taxon>
        <taxon>Micrococcaceae</taxon>
        <taxon>Nesterenkonia</taxon>
    </lineage>
</organism>
<reference evidence="2 3" key="1">
    <citation type="submission" date="2020-04" db="EMBL/GenBank/DDBJ databases">
        <title>Nesterenkonia sp. nov., isolated from marine sediment.</title>
        <authorList>
            <person name="Zhang G."/>
        </authorList>
    </citation>
    <scope>NUCLEOTIDE SEQUENCE [LARGE SCALE GENOMIC DNA]</scope>
    <source>
        <strain evidence="2 3">MY13</strain>
    </source>
</reference>
<evidence type="ECO:0000313" key="3">
    <source>
        <dbReference type="Proteomes" id="UP000523139"/>
    </source>
</evidence>
<name>A0A7X8YEZ3_9MICC</name>
<accession>A0A7X8YEZ3</accession>
<protein>
    <submittedName>
        <fullName evidence="2">Isochorismate synthase</fullName>
    </submittedName>
</protein>
<dbReference type="InterPro" id="IPR015890">
    <property type="entry name" value="Chorismate_C"/>
</dbReference>
<dbReference type="InterPro" id="IPR019999">
    <property type="entry name" value="Anth_synth_I-like"/>
</dbReference>
<dbReference type="RefSeq" id="WP_168888594.1">
    <property type="nucleotide sequence ID" value="NZ_JABAHY010000023.1"/>
</dbReference>
<dbReference type="Proteomes" id="UP000523139">
    <property type="component" value="Unassembled WGS sequence"/>
</dbReference>
<dbReference type="AlphaFoldDB" id="A0A7X8YEZ3"/>
<dbReference type="PRINTS" id="PR00095">
    <property type="entry name" value="ANTSNTHASEI"/>
</dbReference>
<gene>
    <name evidence="2" type="ORF">HGQ17_14105</name>
</gene>
<dbReference type="PANTHER" id="PTHR42839:SF2">
    <property type="entry name" value="ISOCHORISMATE SYNTHASE ENTC"/>
    <property type="match status" value="1"/>
</dbReference>
<evidence type="ECO:0000259" key="1">
    <source>
        <dbReference type="Pfam" id="PF00425"/>
    </source>
</evidence>
<dbReference type="InterPro" id="IPR005801">
    <property type="entry name" value="ADC_synthase"/>
</dbReference>
<keyword evidence="3" id="KW-1185">Reference proteome</keyword>
<proteinExistence type="predicted"/>
<dbReference type="EMBL" id="JABAHY010000023">
    <property type="protein sequence ID" value="NLS11109.1"/>
    <property type="molecule type" value="Genomic_DNA"/>
</dbReference>